<dbReference type="OrthoDB" id="9780326at2"/>
<dbReference type="Pfam" id="PF08281">
    <property type="entry name" value="Sigma70_r4_2"/>
    <property type="match status" value="1"/>
</dbReference>
<dbReference type="PANTHER" id="PTHR43133:SF45">
    <property type="entry name" value="RNA POLYMERASE ECF-TYPE SIGMA FACTOR"/>
    <property type="match status" value="1"/>
</dbReference>
<dbReference type="InterPro" id="IPR007627">
    <property type="entry name" value="RNA_pol_sigma70_r2"/>
</dbReference>
<dbReference type="SUPFAM" id="SSF88946">
    <property type="entry name" value="Sigma2 domain of RNA polymerase sigma factors"/>
    <property type="match status" value="1"/>
</dbReference>
<dbReference type="Proteomes" id="UP000008674">
    <property type="component" value="Chromosome"/>
</dbReference>
<dbReference type="Gene3D" id="1.10.1740.10">
    <property type="match status" value="1"/>
</dbReference>
<keyword evidence="4" id="KW-0804">Transcription</keyword>
<dbReference type="PANTHER" id="PTHR43133">
    <property type="entry name" value="RNA POLYMERASE ECF-TYPE SIGMA FACTO"/>
    <property type="match status" value="1"/>
</dbReference>
<dbReference type="InterPro" id="IPR013325">
    <property type="entry name" value="RNA_pol_sigma_r2"/>
</dbReference>
<dbReference type="InterPro" id="IPR013249">
    <property type="entry name" value="RNA_pol_sigma70_r4_t2"/>
</dbReference>
<dbReference type="InterPro" id="IPR013324">
    <property type="entry name" value="RNA_pol_sigma_r3/r4-like"/>
</dbReference>
<dbReference type="Gene3D" id="1.10.10.10">
    <property type="entry name" value="Winged helix-like DNA-binding domain superfamily/Winged helix DNA-binding domain"/>
    <property type="match status" value="1"/>
</dbReference>
<dbReference type="Pfam" id="PF04542">
    <property type="entry name" value="Sigma70_r2"/>
    <property type="match status" value="1"/>
</dbReference>
<keyword evidence="8" id="KW-1185">Reference proteome</keyword>
<dbReference type="KEGG" id="sru:SRU_2525"/>
<dbReference type="EnsemblBacteria" id="ABC46204">
    <property type="protein sequence ID" value="ABC46204"/>
    <property type="gene ID" value="SRU_2525"/>
</dbReference>
<dbReference type="GO" id="GO:0006352">
    <property type="term" value="P:DNA-templated transcription initiation"/>
    <property type="evidence" value="ECO:0007669"/>
    <property type="project" value="InterPro"/>
</dbReference>
<gene>
    <name evidence="7" type="primary">rfaY</name>
    <name evidence="7" type="ordered locus">SRU_2525</name>
</gene>
<feature type="domain" description="RNA polymerase sigma factor 70 region 4 type 2" evidence="6">
    <location>
        <begin position="121"/>
        <end position="172"/>
    </location>
</feature>
<reference evidence="7 8" key="1">
    <citation type="journal article" date="2005" name="Proc. Natl. Acad. Sci. U.S.A.">
        <title>The genome of Salinibacter ruber: convergence and gene exchange among hyperhalophilic bacteria and archaea.</title>
        <authorList>
            <person name="Mongodin E.F."/>
            <person name="Nelson K.E."/>
            <person name="Daugherty S."/>
            <person name="Deboy R.T."/>
            <person name="Wister J."/>
            <person name="Khouri H."/>
            <person name="Weidman J."/>
            <person name="Walsh D.A."/>
            <person name="Papke R.T."/>
            <person name="Sanchez Perez G."/>
            <person name="Sharma A.K."/>
            <person name="Nesbo C.L."/>
            <person name="MacLeod D."/>
            <person name="Bapteste E."/>
            <person name="Doolittle W.F."/>
            <person name="Charlebois R.L."/>
            <person name="Legault B."/>
            <person name="Rodriguez-Valera F."/>
        </authorList>
    </citation>
    <scope>NUCLEOTIDE SEQUENCE [LARGE SCALE GENOMIC DNA]</scope>
    <source>
        <strain evidence="8">DSM 13855 / CECT 5946 / M31</strain>
    </source>
</reference>
<dbReference type="SUPFAM" id="SSF88659">
    <property type="entry name" value="Sigma3 and sigma4 domains of RNA polymerase sigma factors"/>
    <property type="match status" value="1"/>
</dbReference>
<dbReference type="eggNOG" id="COG1595">
    <property type="taxonomic scope" value="Bacteria"/>
</dbReference>
<dbReference type="HOGENOM" id="CLU_047691_3_3_10"/>
<dbReference type="InterPro" id="IPR014284">
    <property type="entry name" value="RNA_pol_sigma-70_dom"/>
</dbReference>
<sequence>MNKFRGCATARVMPDRDDEFVQLVRENDVRLRKICRVYADNTEAQRDLYQDILVELWRSFSSFERDAQPGTWLYRVALNTALSHDRSRAVRNEATLDADHPVWTDGVSRPDKRLDRDEKLDRLYAAIDRLDDVDKALVMMYLDEKSYREMGDVLGLSESHVGVKLHRVKNKLASWLEAPPA</sequence>
<dbReference type="EMBL" id="CP000159">
    <property type="protein sequence ID" value="ABC46204.1"/>
    <property type="molecule type" value="Genomic_DNA"/>
</dbReference>
<accession>Q2RZK8</accession>
<evidence type="ECO:0000313" key="7">
    <source>
        <dbReference type="EMBL" id="ABC46204.1"/>
    </source>
</evidence>
<dbReference type="PATRIC" id="fig|309807.25.peg.2632"/>
<evidence type="ECO:0000256" key="2">
    <source>
        <dbReference type="ARBA" id="ARBA00023015"/>
    </source>
</evidence>
<evidence type="ECO:0000313" key="8">
    <source>
        <dbReference type="Proteomes" id="UP000008674"/>
    </source>
</evidence>
<evidence type="ECO:0000256" key="3">
    <source>
        <dbReference type="ARBA" id="ARBA00023082"/>
    </source>
</evidence>
<dbReference type="AlphaFoldDB" id="Q2RZK8"/>
<keyword evidence="3" id="KW-0731">Sigma factor</keyword>
<comment type="similarity">
    <text evidence="1">Belongs to the sigma-70 factor family. ECF subfamily.</text>
</comment>
<dbReference type="NCBIfam" id="TIGR02937">
    <property type="entry name" value="sigma70-ECF"/>
    <property type="match status" value="1"/>
</dbReference>
<evidence type="ECO:0000256" key="4">
    <source>
        <dbReference type="ARBA" id="ARBA00023163"/>
    </source>
</evidence>
<dbReference type="GO" id="GO:0016987">
    <property type="term" value="F:sigma factor activity"/>
    <property type="evidence" value="ECO:0007669"/>
    <property type="project" value="UniProtKB-KW"/>
</dbReference>
<evidence type="ECO:0000259" key="6">
    <source>
        <dbReference type="Pfam" id="PF08281"/>
    </source>
</evidence>
<dbReference type="GO" id="GO:0003677">
    <property type="term" value="F:DNA binding"/>
    <property type="evidence" value="ECO:0007669"/>
    <property type="project" value="InterPro"/>
</dbReference>
<name>Q2RZK8_SALRD</name>
<dbReference type="InterPro" id="IPR036388">
    <property type="entry name" value="WH-like_DNA-bd_sf"/>
</dbReference>
<evidence type="ECO:0000259" key="5">
    <source>
        <dbReference type="Pfam" id="PF04542"/>
    </source>
</evidence>
<proteinExistence type="inferred from homology"/>
<feature type="domain" description="RNA polymerase sigma-70 region 2" evidence="5">
    <location>
        <begin position="23"/>
        <end position="88"/>
    </location>
</feature>
<dbReference type="InterPro" id="IPR039425">
    <property type="entry name" value="RNA_pol_sigma-70-like"/>
</dbReference>
<evidence type="ECO:0000256" key="1">
    <source>
        <dbReference type="ARBA" id="ARBA00010641"/>
    </source>
</evidence>
<organism evidence="7 8">
    <name type="scientific">Salinibacter ruber (strain DSM 13855 / M31)</name>
    <dbReference type="NCBI Taxonomy" id="309807"/>
    <lineage>
        <taxon>Bacteria</taxon>
        <taxon>Pseudomonadati</taxon>
        <taxon>Rhodothermota</taxon>
        <taxon>Rhodothermia</taxon>
        <taxon>Rhodothermales</taxon>
        <taxon>Salinibacteraceae</taxon>
        <taxon>Salinibacter</taxon>
    </lineage>
</organism>
<keyword evidence="2" id="KW-0805">Transcription regulation</keyword>
<dbReference type="STRING" id="309807.SRU_2525"/>
<protein>
    <submittedName>
        <fullName evidence="7">RNA polymerase ECF-type sigma factor</fullName>
    </submittedName>
</protein>